<reference evidence="1 2" key="1">
    <citation type="submission" date="2021-06" db="EMBL/GenBank/DDBJ databases">
        <authorList>
            <person name="Palmer J.M."/>
        </authorList>
    </citation>
    <scope>NUCLEOTIDE SEQUENCE [LARGE SCALE GENOMIC DNA]</scope>
    <source>
        <strain evidence="1 2">GA_2019</strain>
        <tissue evidence="1">Muscle</tissue>
    </source>
</reference>
<proteinExistence type="predicted"/>
<dbReference type="Proteomes" id="UP001476798">
    <property type="component" value="Unassembled WGS sequence"/>
</dbReference>
<keyword evidence="2" id="KW-1185">Reference proteome</keyword>
<organism evidence="1 2">
    <name type="scientific">Goodea atripinnis</name>
    <dbReference type="NCBI Taxonomy" id="208336"/>
    <lineage>
        <taxon>Eukaryota</taxon>
        <taxon>Metazoa</taxon>
        <taxon>Chordata</taxon>
        <taxon>Craniata</taxon>
        <taxon>Vertebrata</taxon>
        <taxon>Euteleostomi</taxon>
        <taxon>Actinopterygii</taxon>
        <taxon>Neopterygii</taxon>
        <taxon>Teleostei</taxon>
        <taxon>Neoteleostei</taxon>
        <taxon>Acanthomorphata</taxon>
        <taxon>Ovalentaria</taxon>
        <taxon>Atherinomorphae</taxon>
        <taxon>Cyprinodontiformes</taxon>
        <taxon>Goodeidae</taxon>
        <taxon>Goodea</taxon>
    </lineage>
</organism>
<name>A0ABV0NEX8_9TELE</name>
<evidence type="ECO:0000313" key="2">
    <source>
        <dbReference type="Proteomes" id="UP001476798"/>
    </source>
</evidence>
<feature type="non-terminal residue" evidence="1">
    <location>
        <position position="1"/>
    </location>
</feature>
<accession>A0ABV0NEX8</accession>
<protein>
    <submittedName>
        <fullName evidence="1">Uncharacterized protein</fullName>
    </submittedName>
</protein>
<comment type="caution">
    <text evidence="1">The sequence shown here is derived from an EMBL/GenBank/DDBJ whole genome shotgun (WGS) entry which is preliminary data.</text>
</comment>
<gene>
    <name evidence="1" type="ORF">GOODEAATRI_030043</name>
</gene>
<dbReference type="EMBL" id="JAHRIO010034608">
    <property type="protein sequence ID" value="MEQ2169927.1"/>
    <property type="molecule type" value="Genomic_DNA"/>
</dbReference>
<evidence type="ECO:0000313" key="1">
    <source>
        <dbReference type="EMBL" id="MEQ2169927.1"/>
    </source>
</evidence>
<sequence>VIHGAGAYTIPVGIPTMAWVVITTLALLGDAADGAHGFVLVINCGQGRATPTTSRFHAVMQGGDGAHVVHCEKQ</sequence>